<dbReference type="AlphaFoldDB" id="A0A3A1YU85"/>
<evidence type="ECO:0000256" key="2">
    <source>
        <dbReference type="ARBA" id="ARBA00022448"/>
    </source>
</evidence>
<evidence type="ECO:0000256" key="6">
    <source>
        <dbReference type="NCBIfam" id="TIGR01068"/>
    </source>
</evidence>
<dbReference type="CDD" id="cd02947">
    <property type="entry name" value="TRX_family"/>
    <property type="match status" value="1"/>
</dbReference>
<dbReference type="PROSITE" id="PS51352">
    <property type="entry name" value="THIOREDOXIN_2"/>
    <property type="match status" value="1"/>
</dbReference>
<keyword evidence="3" id="KW-0249">Electron transport</keyword>
<dbReference type="Pfam" id="PF00085">
    <property type="entry name" value="Thioredoxin"/>
    <property type="match status" value="1"/>
</dbReference>
<accession>A0A3A1YU85</accession>
<gene>
    <name evidence="8" type="primary">trxA</name>
    <name evidence="8" type="ORF">CJP73_05060</name>
</gene>
<keyword evidence="4" id="KW-1015">Disulfide bond</keyword>
<keyword evidence="5" id="KW-0676">Redox-active center</keyword>
<comment type="caution">
    <text evidence="8">The sequence shown here is derived from an EMBL/GenBank/DDBJ whole genome shotgun (WGS) entry which is preliminary data.</text>
</comment>
<evidence type="ECO:0000256" key="4">
    <source>
        <dbReference type="ARBA" id="ARBA00023157"/>
    </source>
</evidence>
<evidence type="ECO:0000256" key="3">
    <source>
        <dbReference type="ARBA" id="ARBA00022982"/>
    </source>
</evidence>
<name>A0A3A1YU85_9BURK</name>
<dbReference type="PANTHER" id="PTHR45663">
    <property type="entry name" value="GEO12009P1"/>
    <property type="match status" value="1"/>
</dbReference>
<evidence type="ECO:0000313" key="8">
    <source>
        <dbReference type="EMBL" id="RIY41813.1"/>
    </source>
</evidence>
<dbReference type="PRINTS" id="PR00421">
    <property type="entry name" value="THIOREDOXIN"/>
</dbReference>
<comment type="similarity">
    <text evidence="1">Belongs to the thioredoxin family.</text>
</comment>
<dbReference type="InterPro" id="IPR036249">
    <property type="entry name" value="Thioredoxin-like_sf"/>
</dbReference>
<proteinExistence type="inferred from homology"/>
<evidence type="ECO:0000256" key="5">
    <source>
        <dbReference type="ARBA" id="ARBA00023284"/>
    </source>
</evidence>
<protein>
    <recommendedName>
        <fullName evidence="6">Thioredoxin</fullName>
    </recommendedName>
</protein>
<dbReference type="InterPro" id="IPR013766">
    <property type="entry name" value="Thioredoxin_domain"/>
</dbReference>
<dbReference type="PANTHER" id="PTHR45663:SF40">
    <property type="entry name" value="THIOREDOXIN 2"/>
    <property type="match status" value="1"/>
</dbReference>
<dbReference type="NCBIfam" id="TIGR01068">
    <property type="entry name" value="thioredoxin"/>
    <property type="match status" value="1"/>
</dbReference>
<reference evidence="8 9" key="1">
    <citation type="submission" date="2017-08" db="EMBL/GenBank/DDBJ databases">
        <title>Pusillimonas indicus sp. nov., a member of the family Alcaligenaceae isolated from surface seawater.</title>
        <authorList>
            <person name="Li J."/>
        </authorList>
    </citation>
    <scope>NUCLEOTIDE SEQUENCE [LARGE SCALE GENOMIC DNA]</scope>
    <source>
        <strain evidence="8 9">L52-1-41</strain>
    </source>
</reference>
<dbReference type="Proteomes" id="UP000266206">
    <property type="component" value="Unassembled WGS sequence"/>
</dbReference>
<dbReference type="GO" id="GO:0015035">
    <property type="term" value="F:protein-disulfide reductase activity"/>
    <property type="evidence" value="ECO:0007669"/>
    <property type="project" value="UniProtKB-UniRule"/>
</dbReference>
<dbReference type="GO" id="GO:0005829">
    <property type="term" value="C:cytosol"/>
    <property type="evidence" value="ECO:0007669"/>
    <property type="project" value="TreeGrafter"/>
</dbReference>
<dbReference type="PROSITE" id="PS00194">
    <property type="entry name" value="THIOREDOXIN_1"/>
    <property type="match status" value="1"/>
</dbReference>
<dbReference type="InterPro" id="IPR005746">
    <property type="entry name" value="Thioredoxin"/>
</dbReference>
<dbReference type="OrthoDB" id="9790390at2"/>
<organism evidence="8 9">
    <name type="scientific">Neopusillimonas maritima</name>
    <dbReference type="NCBI Taxonomy" id="2026239"/>
    <lineage>
        <taxon>Bacteria</taxon>
        <taxon>Pseudomonadati</taxon>
        <taxon>Pseudomonadota</taxon>
        <taxon>Betaproteobacteria</taxon>
        <taxon>Burkholderiales</taxon>
        <taxon>Alcaligenaceae</taxon>
        <taxon>Neopusillimonas</taxon>
    </lineage>
</organism>
<dbReference type="Gene3D" id="3.40.30.10">
    <property type="entry name" value="Glutaredoxin"/>
    <property type="match status" value="1"/>
</dbReference>
<evidence type="ECO:0000259" key="7">
    <source>
        <dbReference type="PROSITE" id="PS51352"/>
    </source>
</evidence>
<keyword evidence="2" id="KW-0813">Transport</keyword>
<dbReference type="SUPFAM" id="SSF52833">
    <property type="entry name" value="Thioredoxin-like"/>
    <property type="match status" value="1"/>
</dbReference>
<dbReference type="EMBL" id="NQYH01000002">
    <property type="protein sequence ID" value="RIY41813.1"/>
    <property type="molecule type" value="Genomic_DNA"/>
</dbReference>
<dbReference type="InterPro" id="IPR017937">
    <property type="entry name" value="Thioredoxin_CS"/>
</dbReference>
<sequence length="129" mass="14423">MSTIELTKDNFQQAVLDSKPLIVDFWAPWCGPCKTFSPVFDKASEQHDDITFAKVNTEDEEELAGALGIRSIPTLMVFREQVLLYNQAGALSASQLEELLTQVKSVDMEQVHAEIAAQQQQQEQNQGPQ</sequence>
<evidence type="ECO:0000256" key="1">
    <source>
        <dbReference type="ARBA" id="ARBA00008987"/>
    </source>
</evidence>
<feature type="domain" description="Thioredoxin" evidence="7">
    <location>
        <begin position="1"/>
        <end position="105"/>
    </location>
</feature>
<dbReference type="RefSeq" id="WP_119515676.1">
    <property type="nucleotide sequence ID" value="NZ_NQYH01000002.1"/>
</dbReference>
<evidence type="ECO:0000313" key="9">
    <source>
        <dbReference type="Proteomes" id="UP000266206"/>
    </source>
</evidence>